<dbReference type="EMBL" id="PKSL01000004">
    <property type="protein sequence ID" value="POW17074.1"/>
    <property type="molecule type" value="Genomic_DNA"/>
</dbReference>
<proteinExistence type="predicted"/>
<evidence type="ECO:0000256" key="2">
    <source>
        <dbReference type="ARBA" id="ARBA00022723"/>
    </source>
</evidence>
<feature type="region of interest" description="Disordered" evidence="4">
    <location>
        <begin position="1"/>
        <end position="33"/>
    </location>
</feature>
<feature type="compositionally biased region" description="Polar residues" evidence="4">
    <location>
        <begin position="10"/>
        <end position="33"/>
    </location>
</feature>
<feature type="non-terminal residue" evidence="6">
    <location>
        <position position="492"/>
    </location>
</feature>
<evidence type="ECO:0000259" key="5">
    <source>
        <dbReference type="PROSITE" id="PS51184"/>
    </source>
</evidence>
<dbReference type="GO" id="GO:0000118">
    <property type="term" value="C:histone deacetylase complex"/>
    <property type="evidence" value="ECO:0007669"/>
    <property type="project" value="TreeGrafter"/>
</dbReference>
<feature type="domain" description="JmjC" evidence="5">
    <location>
        <begin position="305"/>
        <end position="463"/>
    </location>
</feature>
<dbReference type="SUPFAM" id="SSF51197">
    <property type="entry name" value="Clavaminate synthase-like"/>
    <property type="match status" value="1"/>
</dbReference>
<evidence type="ECO:0000313" key="6">
    <source>
        <dbReference type="EMBL" id="POW17074.1"/>
    </source>
</evidence>
<keyword evidence="2" id="KW-0479">Metal-binding</keyword>
<dbReference type="GO" id="GO:0032454">
    <property type="term" value="F:histone H3K9 demethylase activity"/>
    <property type="evidence" value="ECO:0007669"/>
    <property type="project" value="InterPro"/>
</dbReference>
<keyword evidence="7" id="KW-1185">Reference proteome</keyword>
<comment type="subcellular location">
    <subcellularLocation>
        <location evidence="1">Nucleus</location>
    </subcellularLocation>
</comment>
<protein>
    <recommendedName>
        <fullName evidence="5">JmjC domain-containing protein</fullName>
    </recommendedName>
</protein>
<evidence type="ECO:0000256" key="4">
    <source>
        <dbReference type="SAM" id="MobiDB-lite"/>
    </source>
</evidence>
<dbReference type="Proteomes" id="UP000239156">
    <property type="component" value="Unassembled WGS sequence"/>
</dbReference>
<dbReference type="VEuPathDB" id="FungiDB:PSHT_03241"/>
<dbReference type="PANTHER" id="PTHR12549:SF38">
    <property type="entry name" value="JMJC DOMAIN-CONTAINING HISTONE DEMETHYLASE 2, ISOFORM A"/>
    <property type="match status" value="1"/>
</dbReference>
<dbReference type="GO" id="GO:0046872">
    <property type="term" value="F:metal ion binding"/>
    <property type="evidence" value="ECO:0007669"/>
    <property type="project" value="UniProtKB-KW"/>
</dbReference>
<dbReference type="Gene3D" id="2.60.120.650">
    <property type="entry name" value="Cupin"/>
    <property type="match status" value="2"/>
</dbReference>
<dbReference type="GO" id="GO:0031490">
    <property type="term" value="F:chromatin DNA binding"/>
    <property type="evidence" value="ECO:0007669"/>
    <property type="project" value="TreeGrafter"/>
</dbReference>
<evidence type="ECO:0000313" key="7">
    <source>
        <dbReference type="Proteomes" id="UP000239156"/>
    </source>
</evidence>
<name>A0A2S4W5L0_9BASI</name>
<evidence type="ECO:0000256" key="3">
    <source>
        <dbReference type="ARBA" id="ARBA00023242"/>
    </source>
</evidence>
<sequence>MLIKKMPKTNLKQTMSNEDLSQSGNKRNRSNPGSDIKIQTTACNALERTLNGYQCTPCICKISCLVCAFKQLQSWIYSSNPKMLLKLRQTLAKTLLPIIETKIKCYHDSKACARCFNSLVEQHEGGIDNLQFKNISNEWLKLLLTCTNSINIHTPNKHIKISHIALEEIKSLHKEMSCLLPAEPTYSATSPPVATGDQLAYSVIEKLKNFLHQPVRKDKHSKHYIRIDVKELEEDPSIFERLWTLGQIIVVTVMDDRLKVLWTPNYFISKCLGDQCKRINSISDDQTPEEVHVKNFLTEFVKTTESQKSWKIQDWPPEADFQTHFSDLFNDFQHAIPIPDITSWDPKALWHLYHATCSQTLQQFLYGHEAKSFNKIVEDIRATMDDPLHITQFFINEKMQKDLQSVYGATGWEVEQKPGVAVMIPAYTTHQVCNLSNHSKVASKKFFSLLFKYTCKLIIVIKKANFVAPQLINRCIKLDEEFQEQIHEQAKP</sequence>
<keyword evidence="3" id="KW-0539">Nucleus</keyword>
<evidence type="ECO:0000256" key="1">
    <source>
        <dbReference type="ARBA" id="ARBA00004123"/>
    </source>
</evidence>
<accession>A0A2S4W5L0</accession>
<dbReference type="InterPro" id="IPR003347">
    <property type="entry name" value="JmjC_dom"/>
</dbReference>
<dbReference type="GO" id="GO:0000785">
    <property type="term" value="C:chromatin"/>
    <property type="evidence" value="ECO:0007669"/>
    <property type="project" value="TreeGrafter"/>
</dbReference>
<dbReference type="AlphaFoldDB" id="A0A2S4W5L0"/>
<organism evidence="6 7">
    <name type="scientific">Puccinia striiformis</name>
    <dbReference type="NCBI Taxonomy" id="27350"/>
    <lineage>
        <taxon>Eukaryota</taxon>
        <taxon>Fungi</taxon>
        <taxon>Dikarya</taxon>
        <taxon>Basidiomycota</taxon>
        <taxon>Pucciniomycotina</taxon>
        <taxon>Pucciniomycetes</taxon>
        <taxon>Pucciniales</taxon>
        <taxon>Pucciniaceae</taxon>
        <taxon>Puccinia</taxon>
    </lineage>
</organism>
<dbReference type="GO" id="GO:0006357">
    <property type="term" value="P:regulation of transcription by RNA polymerase II"/>
    <property type="evidence" value="ECO:0007669"/>
    <property type="project" value="TreeGrafter"/>
</dbReference>
<dbReference type="GO" id="GO:0003712">
    <property type="term" value="F:transcription coregulator activity"/>
    <property type="evidence" value="ECO:0007669"/>
    <property type="project" value="TreeGrafter"/>
</dbReference>
<comment type="caution">
    <text evidence="6">The sequence shown here is derived from an EMBL/GenBank/DDBJ whole genome shotgun (WGS) entry which is preliminary data.</text>
</comment>
<reference evidence="6" key="1">
    <citation type="submission" date="2017-12" db="EMBL/GenBank/DDBJ databases">
        <title>Gene loss provides genomic basis for host adaptation in cereal stripe rust fungi.</title>
        <authorList>
            <person name="Xia C."/>
        </authorList>
    </citation>
    <scope>NUCLEOTIDE SEQUENCE [LARGE SCALE GENOMIC DNA]</scope>
    <source>
        <strain evidence="6">93-210</strain>
    </source>
</reference>
<dbReference type="VEuPathDB" id="FungiDB:PSTT_00843"/>
<dbReference type="PANTHER" id="PTHR12549">
    <property type="entry name" value="JMJC DOMAIN-CONTAINING HISTONE DEMETHYLATION PROTEIN"/>
    <property type="match status" value="1"/>
</dbReference>
<dbReference type="Pfam" id="PF02373">
    <property type="entry name" value="JmjC"/>
    <property type="match status" value="1"/>
</dbReference>
<gene>
    <name evidence="6" type="ORF">PSTT_00843</name>
</gene>
<dbReference type="PROSITE" id="PS51184">
    <property type="entry name" value="JMJC"/>
    <property type="match status" value="1"/>
</dbReference>
<dbReference type="InterPro" id="IPR045109">
    <property type="entry name" value="LSDs-like"/>
</dbReference>